<evidence type="ECO:0000259" key="6">
    <source>
        <dbReference type="PROSITE" id="PS50887"/>
    </source>
</evidence>
<dbReference type="GO" id="GO:0052621">
    <property type="term" value="F:diguanylate cyclase activity"/>
    <property type="evidence" value="ECO:0007669"/>
    <property type="project" value="TreeGrafter"/>
</dbReference>
<dbReference type="PROSITE" id="PS00107">
    <property type="entry name" value="PROTEIN_KINASE_ATP"/>
    <property type="match status" value="1"/>
</dbReference>
<dbReference type="SMART" id="SM00065">
    <property type="entry name" value="GAF"/>
    <property type="match status" value="2"/>
</dbReference>
<feature type="domain" description="Protein kinase" evidence="5">
    <location>
        <begin position="20"/>
        <end position="272"/>
    </location>
</feature>
<dbReference type="RefSeq" id="WP_203940474.1">
    <property type="nucleotide sequence ID" value="NZ_BAAAGJ010000011.1"/>
</dbReference>
<dbReference type="GO" id="GO:0005524">
    <property type="term" value="F:ATP binding"/>
    <property type="evidence" value="ECO:0007669"/>
    <property type="project" value="UniProtKB-UniRule"/>
</dbReference>
<dbReference type="InterPro" id="IPR043128">
    <property type="entry name" value="Rev_trsase/Diguanyl_cyclase"/>
</dbReference>
<dbReference type="InterPro" id="IPR050469">
    <property type="entry name" value="Diguanylate_Cyclase"/>
</dbReference>
<gene>
    <name evidence="7" type="ORF">Sya03_46220</name>
</gene>
<dbReference type="GO" id="GO:0043709">
    <property type="term" value="P:cell adhesion involved in single-species biofilm formation"/>
    <property type="evidence" value="ECO:0007669"/>
    <property type="project" value="TreeGrafter"/>
</dbReference>
<dbReference type="PROSITE" id="PS00108">
    <property type="entry name" value="PROTEIN_KINASE_ST"/>
    <property type="match status" value="1"/>
</dbReference>
<proteinExistence type="predicted"/>
<dbReference type="Proteomes" id="UP000652013">
    <property type="component" value="Unassembled WGS sequence"/>
</dbReference>
<dbReference type="SUPFAM" id="SSF56112">
    <property type="entry name" value="Protein kinase-like (PK-like)"/>
    <property type="match status" value="1"/>
</dbReference>
<dbReference type="Pfam" id="PF13185">
    <property type="entry name" value="GAF_2"/>
    <property type="match status" value="1"/>
</dbReference>
<comment type="caution">
    <text evidence="7">The sequence shown here is derived from an EMBL/GenBank/DDBJ whole genome shotgun (WGS) entry which is preliminary data.</text>
</comment>
<evidence type="ECO:0008006" key="9">
    <source>
        <dbReference type="Google" id="ProtNLM"/>
    </source>
</evidence>
<sequence>MTRGVTTIGPVGDDEFVPGLTVHEVLGHGAYAVVHRARRRGRDYALKVLRPSAFPDASTLTAFRREAALLSCVDHPGVVAVHEVGEARGWPYLVMELVEGRTLAQAVPGAGDDGRVLAIAVDVAEALGAAHRAGLTHRDIKPDNIMILPDGRAKLIDFGLATNAARAPGGGVAGTVAYSAPEQTGMLDRPVDARSDLYSLGVVLFRCVTGRLPFEASDAGELLRRHAVQAPPDVREVRPEVSAPLAAVIAKLLAKDPDDRYQSGDGLAADLRAAAGGVLTPDRLGGADAPVGAADAALVGRSAELAHLTARWSRACSGHGGLAVVAGPPGAGKSRLVGEVLSAASAGGYPALRGKCSPGDPAPMSPIRSAVDRYLADVARLPPEDREDAYRRTRRAAGRGAALLGALSPALAVVLQAPELADEHRQEQFAVAVAAFLAGLAGEAGGGVLCIDDVQWLDAGTHRVLHHLTRSLGDSSLLVVATARDDAASRPALESFRRHFTGDTGAVLTLGPLSDTAMGDLLAAQLSGAEVTPELAALLTARSGGNPFTALEYVRAIIDGGLIRPSWGTWQLDEAGLDALDLPDNLLDLIGARVAGLGAQARDLLVAAAAATQIRPEVLARICDVPEEQVDAVLRLAVDRRLIARGRDGRHTFLHDRIREALLADLDPPALRALHQRIAEALDGRHPGDPEDVYAVARHYGLGDLTVQPARAYRSATDAGRVALANHAPDQALAFLRTAEAAAAAGGVERGTEFYEPSGIACLRMGRFADARAHLHAALRTETNPTRRAMLRALVCESYQSDWEMTKALGSADEALAEIGRRLPANPVLLVLSTVWFFAASVLVKWTGIGYGTVTGDRRERTRAEAIILAHATQAAVSQHRMLLVACLQFRQQYPANRIGPGPEYVKAQVTLAAIAKLMGLRRFSARLVRHVSAVAVELADPRLVAHVDWVLATIEVTLPKSGPAVAAGLRRVLIEHGQWLEAHETFNAASIICNQLTIEGHTAESQAWYDRVKASVNQVEPGPTHQLTLTPVPNLAVTGRGDEADRQLQSARDALARTPDNREHLVGYVMQALMSAVDQGQLDDRFEDLVRTVEALRLSPRNTWPPQHQIWASIAYGRLMQARLADGSTRPGRLADARAAVRSLRRVAKTPLLQAHRPIAEADLALLHGKPDRAFVLLERAERRARQIDAPILHFEISRVQARALLAIGNPARARQYGLLALQLANDGGWVTRARAVGAEFGIGAGGAPSGASATDTVSAQVYRRRLDALQQVSLAAATVLEPRELARIALQETIGIVGAERAFLFLIDPGTGRLVPYLGRDAAGADLAELTGYGSSLVSRVQHTGEPLVVTGTEDGEVLGSQSALVHGLRSILVAPLRLKGRQLGVVYLDSRVAKGIFTRDDADILMAITNHIAVSLETARAAQLEATVRAAGQQRDLAELMRTSMTQVSATLDPDEVLRRLLNAVAGAVPGDIACLVRRGRGAHLAVDTSGTWRRLGPDEADAVSALAGGPAAVLGEGGNGHPAPPPTLLPSARSWIAVPLASRRAPIGVLLLASTAHGTYTDGHVQIAAALAEQGMTAYDNAELFEQVTELATVDAMTSVPNRRHFLALAERAVSDTARRGRPLTAVMLDIDHFKRVNDTHGHLVGDRVIEEVGARLRSVTRDGDLIGRYGGEEFALLVTADREQAEEVAERLLDIVRRTPVETTAGPLRVTVSVGIAHRTDPDAGLAALLGRADEALYRAKQGGRNRFAT</sequence>
<evidence type="ECO:0000256" key="3">
    <source>
        <dbReference type="ARBA" id="ARBA00022840"/>
    </source>
</evidence>
<dbReference type="GO" id="GO:0004672">
    <property type="term" value="F:protein kinase activity"/>
    <property type="evidence" value="ECO:0007669"/>
    <property type="project" value="InterPro"/>
</dbReference>
<keyword evidence="8" id="KW-1185">Reference proteome</keyword>
<dbReference type="InterPro" id="IPR008271">
    <property type="entry name" value="Ser/Thr_kinase_AS"/>
</dbReference>
<dbReference type="Gene3D" id="3.30.70.270">
    <property type="match status" value="1"/>
</dbReference>
<evidence type="ECO:0000256" key="2">
    <source>
        <dbReference type="ARBA" id="ARBA00022741"/>
    </source>
</evidence>
<dbReference type="SMART" id="SM00267">
    <property type="entry name" value="GGDEF"/>
    <property type="match status" value="1"/>
</dbReference>
<evidence type="ECO:0000256" key="4">
    <source>
        <dbReference type="PROSITE-ProRule" id="PRU10141"/>
    </source>
</evidence>
<dbReference type="CDD" id="cd01949">
    <property type="entry name" value="GGDEF"/>
    <property type="match status" value="1"/>
</dbReference>
<dbReference type="Gene3D" id="3.30.200.20">
    <property type="entry name" value="Phosphorylase Kinase, domain 1"/>
    <property type="match status" value="1"/>
</dbReference>
<accession>A0A8J3YC53</accession>
<keyword evidence="3 4" id="KW-0067">ATP-binding</keyword>
<dbReference type="InterPro" id="IPR003018">
    <property type="entry name" value="GAF"/>
</dbReference>
<dbReference type="SUPFAM" id="SSF52540">
    <property type="entry name" value="P-loop containing nucleoside triphosphate hydrolases"/>
    <property type="match status" value="1"/>
</dbReference>
<evidence type="ECO:0000313" key="8">
    <source>
        <dbReference type="Proteomes" id="UP000652013"/>
    </source>
</evidence>
<dbReference type="InterPro" id="IPR029787">
    <property type="entry name" value="Nucleotide_cyclase"/>
</dbReference>
<dbReference type="GO" id="GO:0005886">
    <property type="term" value="C:plasma membrane"/>
    <property type="evidence" value="ECO:0007669"/>
    <property type="project" value="TreeGrafter"/>
</dbReference>
<dbReference type="FunFam" id="3.30.70.270:FF:000001">
    <property type="entry name" value="Diguanylate cyclase domain protein"/>
    <property type="match status" value="1"/>
</dbReference>
<dbReference type="SUPFAM" id="SSF55781">
    <property type="entry name" value="GAF domain-like"/>
    <property type="match status" value="2"/>
</dbReference>
<evidence type="ECO:0000256" key="1">
    <source>
        <dbReference type="ARBA" id="ARBA00004167"/>
    </source>
</evidence>
<dbReference type="Pfam" id="PF13191">
    <property type="entry name" value="AAA_16"/>
    <property type="match status" value="1"/>
</dbReference>
<dbReference type="PANTHER" id="PTHR45138:SF9">
    <property type="entry name" value="DIGUANYLATE CYCLASE DGCM-RELATED"/>
    <property type="match status" value="1"/>
</dbReference>
<dbReference type="InterPro" id="IPR000160">
    <property type="entry name" value="GGDEF_dom"/>
</dbReference>
<feature type="binding site" evidence="4">
    <location>
        <position position="47"/>
    </location>
    <ligand>
        <name>ATP</name>
        <dbReference type="ChEBI" id="CHEBI:30616"/>
    </ligand>
</feature>
<dbReference type="Pfam" id="PF00990">
    <property type="entry name" value="GGDEF"/>
    <property type="match status" value="1"/>
</dbReference>
<dbReference type="Gene3D" id="3.30.450.40">
    <property type="match status" value="2"/>
</dbReference>
<dbReference type="InterPro" id="IPR017441">
    <property type="entry name" value="Protein_kinase_ATP_BS"/>
</dbReference>
<dbReference type="InterPro" id="IPR029016">
    <property type="entry name" value="GAF-like_dom_sf"/>
</dbReference>
<feature type="domain" description="GGDEF" evidence="6">
    <location>
        <begin position="1626"/>
        <end position="1755"/>
    </location>
</feature>
<keyword evidence="2 4" id="KW-0547">Nucleotide-binding</keyword>
<dbReference type="CDD" id="cd14014">
    <property type="entry name" value="STKc_PknB_like"/>
    <property type="match status" value="1"/>
</dbReference>
<dbReference type="PANTHER" id="PTHR45138">
    <property type="entry name" value="REGULATORY COMPONENTS OF SENSORY TRANSDUCTION SYSTEM"/>
    <property type="match status" value="1"/>
</dbReference>
<dbReference type="GO" id="GO:1902201">
    <property type="term" value="P:negative regulation of bacterial-type flagellum-dependent cell motility"/>
    <property type="evidence" value="ECO:0007669"/>
    <property type="project" value="TreeGrafter"/>
</dbReference>
<dbReference type="Pfam" id="PF00069">
    <property type="entry name" value="Pkinase"/>
    <property type="match status" value="1"/>
</dbReference>
<dbReference type="PROSITE" id="PS50011">
    <property type="entry name" value="PROTEIN_KINASE_DOM"/>
    <property type="match status" value="1"/>
</dbReference>
<dbReference type="InterPro" id="IPR027417">
    <property type="entry name" value="P-loop_NTPase"/>
</dbReference>
<dbReference type="SUPFAM" id="SSF55073">
    <property type="entry name" value="Nucleotide cyclase"/>
    <property type="match status" value="1"/>
</dbReference>
<dbReference type="NCBIfam" id="TIGR00254">
    <property type="entry name" value="GGDEF"/>
    <property type="match status" value="1"/>
</dbReference>
<dbReference type="InterPro" id="IPR000719">
    <property type="entry name" value="Prot_kinase_dom"/>
</dbReference>
<comment type="subcellular location">
    <subcellularLocation>
        <location evidence="1">Membrane</location>
        <topology evidence="1">Single-pass membrane protein</topology>
    </subcellularLocation>
</comment>
<dbReference type="InterPro" id="IPR011009">
    <property type="entry name" value="Kinase-like_dom_sf"/>
</dbReference>
<dbReference type="PROSITE" id="PS50887">
    <property type="entry name" value="GGDEF"/>
    <property type="match status" value="1"/>
</dbReference>
<dbReference type="SMART" id="SM00220">
    <property type="entry name" value="S_TKc"/>
    <property type="match status" value="1"/>
</dbReference>
<evidence type="ECO:0000259" key="5">
    <source>
        <dbReference type="PROSITE" id="PS50011"/>
    </source>
</evidence>
<reference evidence="7" key="1">
    <citation type="submission" date="2021-01" db="EMBL/GenBank/DDBJ databases">
        <title>Whole genome shotgun sequence of Spirilliplanes yamanashiensis NBRC 15828.</title>
        <authorList>
            <person name="Komaki H."/>
            <person name="Tamura T."/>
        </authorList>
    </citation>
    <scope>NUCLEOTIDE SEQUENCE</scope>
    <source>
        <strain evidence="7">NBRC 15828</strain>
    </source>
</reference>
<organism evidence="7 8">
    <name type="scientific">Spirilliplanes yamanashiensis</name>
    <dbReference type="NCBI Taxonomy" id="42233"/>
    <lineage>
        <taxon>Bacteria</taxon>
        <taxon>Bacillati</taxon>
        <taxon>Actinomycetota</taxon>
        <taxon>Actinomycetes</taxon>
        <taxon>Micromonosporales</taxon>
        <taxon>Micromonosporaceae</taxon>
        <taxon>Spirilliplanes</taxon>
    </lineage>
</organism>
<dbReference type="InterPro" id="IPR041664">
    <property type="entry name" value="AAA_16"/>
</dbReference>
<dbReference type="Pfam" id="PF01590">
    <property type="entry name" value="GAF"/>
    <property type="match status" value="1"/>
</dbReference>
<name>A0A8J3YC53_9ACTN</name>
<protein>
    <recommendedName>
        <fullName evidence="9">Non-specific serine/threonine protein kinase</fullName>
    </recommendedName>
</protein>
<dbReference type="Gene3D" id="1.10.510.10">
    <property type="entry name" value="Transferase(Phosphotransferase) domain 1"/>
    <property type="match status" value="1"/>
</dbReference>
<dbReference type="EMBL" id="BOOY01000032">
    <property type="protein sequence ID" value="GIJ05270.1"/>
    <property type="molecule type" value="Genomic_DNA"/>
</dbReference>
<evidence type="ECO:0000313" key="7">
    <source>
        <dbReference type="EMBL" id="GIJ05270.1"/>
    </source>
</evidence>